<feature type="transmembrane region" description="Helical" evidence="5">
    <location>
        <begin position="89"/>
        <end position="108"/>
    </location>
</feature>
<feature type="transmembrane region" description="Helical" evidence="5">
    <location>
        <begin position="56"/>
        <end position="77"/>
    </location>
</feature>
<protein>
    <submittedName>
        <fullName evidence="6">Uncharacterized protein</fullName>
    </submittedName>
</protein>
<gene>
    <name evidence="6" type="ORF">NSCI0253_LOCUS40553</name>
</gene>
<feature type="transmembrane region" description="Helical" evidence="5">
    <location>
        <begin position="198"/>
        <end position="217"/>
    </location>
</feature>
<dbReference type="PANTHER" id="PTHR23291">
    <property type="entry name" value="BAX INHIBITOR-RELATED"/>
    <property type="match status" value="1"/>
</dbReference>
<keyword evidence="2 5" id="KW-0812">Transmembrane</keyword>
<keyword evidence="3 5" id="KW-1133">Transmembrane helix</keyword>
<evidence type="ECO:0000313" key="6">
    <source>
        <dbReference type="EMBL" id="CAD8866198.1"/>
    </source>
</evidence>
<organism evidence="6">
    <name type="scientific">Noctiluca scintillans</name>
    <name type="common">Sea sparkle</name>
    <name type="synonym">Red tide dinoflagellate</name>
    <dbReference type="NCBI Taxonomy" id="2966"/>
    <lineage>
        <taxon>Eukaryota</taxon>
        <taxon>Sar</taxon>
        <taxon>Alveolata</taxon>
        <taxon>Dinophyceae</taxon>
        <taxon>Noctilucales</taxon>
        <taxon>Noctilucaceae</taxon>
        <taxon>Noctiluca</taxon>
    </lineage>
</organism>
<accession>A0A7S1FHD8</accession>
<sequence>MRGRGGRQEPASDGEAAMFAEDSHVDFYNTLFTREDQKILTEYVSKDLQRGFVRKVYGLLTVQLIFTLMVMVPFLVVSEFQEFVRDNPMLVWIPVSVLLFLVCCVSCFPDVSRKFPVNYVFLFSLTVMEALLLGIISAVTHKITVLVAISVTVGLCMMLTMFAVATTIDFTGWGIFAVAVLIVLTLVAPAALLMNLPWLTTGLLAAGLAVAAFLLILDTQRIICNRHQCFKFGVDEYVLAVLCLYLDIVGIFSYVLQLLGNRD</sequence>
<keyword evidence="4 5" id="KW-0472">Membrane</keyword>
<dbReference type="PANTHER" id="PTHR23291:SF47">
    <property type="entry name" value="TRANSMEMBRANE BAX INHIBITOR MOTIF CONTAINING 7"/>
    <property type="match status" value="1"/>
</dbReference>
<dbReference type="EMBL" id="HBFQ01057103">
    <property type="protein sequence ID" value="CAD8866198.1"/>
    <property type="molecule type" value="Transcribed_RNA"/>
</dbReference>
<dbReference type="InterPro" id="IPR006214">
    <property type="entry name" value="Bax_inhibitor_1-related"/>
</dbReference>
<feature type="transmembrane region" description="Helical" evidence="5">
    <location>
        <begin position="120"/>
        <end position="139"/>
    </location>
</feature>
<evidence type="ECO:0000256" key="3">
    <source>
        <dbReference type="ARBA" id="ARBA00022989"/>
    </source>
</evidence>
<dbReference type="AlphaFoldDB" id="A0A7S1FHD8"/>
<feature type="transmembrane region" description="Helical" evidence="5">
    <location>
        <begin position="237"/>
        <end position="256"/>
    </location>
</feature>
<reference evidence="6" key="1">
    <citation type="submission" date="2021-01" db="EMBL/GenBank/DDBJ databases">
        <authorList>
            <person name="Corre E."/>
            <person name="Pelletier E."/>
            <person name="Niang G."/>
            <person name="Scheremetjew M."/>
            <person name="Finn R."/>
            <person name="Kale V."/>
            <person name="Holt S."/>
            <person name="Cochrane G."/>
            <person name="Meng A."/>
            <person name="Brown T."/>
            <person name="Cohen L."/>
        </authorList>
    </citation>
    <scope>NUCLEOTIDE SEQUENCE</scope>
</reference>
<comment type="subcellular location">
    <subcellularLocation>
        <location evidence="1">Membrane</location>
        <topology evidence="1">Multi-pass membrane protein</topology>
    </subcellularLocation>
</comment>
<name>A0A7S1FHD8_NOCSC</name>
<dbReference type="GO" id="GO:0016020">
    <property type="term" value="C:membrane"/>
    <property type="evidence" value="ECO:0007669"/>
    <property type="project" value="UniProtKB-SubCell"/>
</dbReference>
<proteinExistence type="inferred from homology"/>
<evidence type="ECO:0000256" key="4">
    <source>
        <dbReference type="ARBA" id="ARBA00023136"/>
    </source>
</evidence>
<feature type="transmembrane region" description="Helical" evidence="5">
    <location>
        <begin position="172"/>
        <end position="192"/>
    </location>
</feature>
<evidence type="ECO:0000256" key="5">
    <source>
        <dbReference type="RuleBase" id="RU004379"/>
    </source>
</evidence>
<evidence type="ECO:0000256" key="2">
    <source>
        <dbReference type="ARBA" id="ARBA00022692"/>
    </source>
</evidence>
<dbReference type="Pfam" id="PF01027">
    <property type="entry name" value="Bax1-I"/>
    <property type="match status" value="1"/>
</dbReference>
<evidence type="ECO:0000256" key="1">
    <source>
        <dbReference type="ARBA" id="ARBA00004141"/>
    </source>
</evidence>
<comment type="similarity">
    <text evidence="5">Belongs to the BI1 family.</text>
</comment>
<feature type="transmembrane region" description="Helical" evidence="5">
    <location>
        <begin position="145"/>
        <end position="165"/>
    </location>
</feature>